<evidence type="ECO:0000256" key="5">
    <source>
        <dbReference type="ARBA" id="ARBA00022645"/>
    </source>
</evidence>
<gene>
    <name evidence="19" type="primary">Cpa1</name>
    <name evidence="19" type="ORF">TROMEL_R13941</name>
</gene>
<dbReference type="FunFam" id="3.30.70.340:FF:000001">
    <property type="entry name" value="Carboxypeptidase A5"/>
    <property type="match status" value="1"/>
</dbReference>
<comment type="cofactor">
    <cofactor evidence="1">
        <name>Zn(2+)</name>
        <dbReference type="ChEBI" id="CHEBI:29105"/>
    </cofactor>
</comment>
<evidence type="ECO:0000256" key="14">
    <source>
        <dbReference type="ARBA" id="ARBA00036253"/>
    </source>
</evidence>
<dbReference type="SUPFAM" id="SSF53187">
    <property type="entry name" value="Zn-dependent exopeptidases"/>
    <property type="match status" value="1"/>
</dbReference>
<dbReference type="InterPro" id="IPR057246">
    <property type="entry name" value="CARBOXYPEPT_ZN_1"/>
</dbReference>
<evidence type="ECO:0000256" key="16">
    <source>
        <dbReference type="ARBA" id="ARBA00040642"/>
    </source>
</evidence>
<keyword evidence="12" id="KW-0865">Zymogen</keyword>
<feature type="domain" description="Peptidase M14" evidence="18">
    <location>
        <begin position="77"/>
        <end position="370"/>
    </location>
</feature>
<evidence type="ECO:0000313" key="19">
    <source>
        <dbReference type="EMBL" id="NXJ83906.1"/>
    </source>
</evidence>
<name>A0A7L0EL20_TROML</name>
<keyword evidence="13" id="KW-1015">Disulfide bond</keyword>
<dbReference type="FunFam" id="3.40.630.10:FF:000132">
    <property type="entry name" value="Carboxypeptidase A1"/>
    <property type="match status" value="1"/>
</dbReference>
<dbReference type="PROSITE" id="PS52035">
    <property type="entry name" value="PEPTIDASE_M14"/>
    <property type="match status" value="1"/>
</dbReference>
<sequence length="375" mass="42293">LQLDFWLAPRGLGEPIDVRVPFPSVQPVKAHLEANGVSYSIMIEDVQALVDHEQMEMEMVRSRRQSQLTTSTFDYSAYHTLDEIYTFMDLLVAENPNLVSKLEIGQSTENRPLYVLKFSKGGTNRPAIWIDTGIHSREWVTQATGVWLAKKIVLDHENEEGLAPILDEMDIFLEIVTNPDGFAFTQSQNRMWRKTRSRHSGSLCVGVDPNRNWDAGFGGSGASSSPCSDTYHGPYANSEPEVKSIVDFVKNHGNIKAFISIHSYSQLLLYPYGYTSTPAPDQEELHEISEKAVAALSSLHGTKYKYGSIITTIYQASGSTVDWTYNQGIKYSFTFELRDTGRYGFLLPAQQIVPTAEETWLALKVIMQYTRDHPY</sequence>
<dbReference type="PANTHER" id="PTHR11705:SF94">
    <property type="entry name" value="CARBOXYPEPTIDASE A1"/>
    <property type="match status" value="1"/>
</dbReference>
<dbReference type="Gene3D" id="3.30.70.340">
    <property type="entry name" value="Metallocarboxypeptidase-like"/>
    <property type="match status" value="1"/>
</dbReference>
<feature type="non-terminal residue" evidence="19">
    <location>
        <position position="375"/>
    </location>
</feature>
<evidence type="ECO:0000256" key="7">
    <source>
        <dbReference type="ARBA" id="ARBA00022723"/>
    </source>
</evidence>
<evidence type="ECO:0000256" key="9">
    <source>
        <dbReference type="ARBA" id="ARBA00022801"/>
    </source>
</evidence>
<accession>A0A7L0EL20</accession>
<comment type="subcellular location">
    <subcellularLocation>
        <location evidence="2">Secreted</location>
    </subcellularLocation>
</comment>
<evidence type="ECO:0000259" key="18">
    <source>
        <dbReference type="PROSITE" id="PS52035"/>
    </source>
</evidence>
<dbReference type="Pfam" id="PF00246">
    <property type="entry name" value="Peptidase_M14"/>
    <property type="match status" value="1"/>
</dbReference>
<dbReference type="PROSITE" id="PS00133">
    <property type="entry name" value="CARBOXYPEPT_ZN_2"/>
    <property type="match status" value="1"/>
</dbReference>
<dbReference type="EMBL" id="VXAG01001451">
    <property type="protein sequence ID" value="NXJ83906.1"/>
    <property type="molecule type" value="Genomic_DNA"/>
</dbReference>
<dbReference type="GO" id="GO:0005615">
    <property type="term" value="C:extracellular space"/>
    <property type="evidence" value="ECO:0007669"/>
    <property type="project" value="TreeGrafter"/>
</dbReference>
<keyword evidence="4" id="KW-0964">Secreted</keyword>
<evidence type="ECO:0000256" key="10">
    <source>
        <dbReference type="ARBA" id="ARBA00022833"/>
    </source>
</evidence>
<evidence type="ECO:0000256" key="17">
    <source>
        <dbReference type="PROSITE-ProRule" id="PRU01379"/>
    </source>
</evidence>
<dbReference type="PANTHER" id="PTHR11705">
    <property type="entry name" value="PROTEASE FAMILY M14 CARBOXYPEPTIDASE A,B"/>
    <property type="match status" value="1"/>
</dbReference>
<dbReference type="SMART" id="SM00631">
    <property type="entry name" value="Zn_pept"/>
    <property type="match status" value="1"/>
</dbReference>
<evidence type="ECO:0000313" key="20">
    <source>
        <dbReference type="Proteomes" id="UP000550660"/>
    </source>
</evidence>
<dbReference type="InterPro" id="IPR036990">
    <property type="entry name" value="M14A-like_propep"/>
</dbReference>
<keyword evidence="7" id="KW-0479">Metal-binding</keyword>
<dbReference type="InterPro" id="IPR000834">
    <property type="entry name" value="Peptidase_M14"/>
</dbReference>
<evidence type="ECO:0000256" key="1">
    <source>
        <dbReference type="ARBA" id="ARBA00001947"/>
    </source>
</evidence>
<evidence type="ECO:0000256" key="6">
    <source>
        <dbReference type="ARBA" id="ARBA00022670"/>
    </source>
</evidence>
<evidence type="ECO:0000256" key="11">
    <source>
        <dbReference type="ARBA" id="ARBA00023049"/>
    </source>
</evidence>
<evidence type="ECO:0000256" key="13">
    <source>
        <dbReference type="ARBA" id="ARBA00023157"/>
    </source>
</evidence>
<evidence type="ECO:0000256" key="12">
    <source>
        <dbReference type="ARBA" id="ARBA00023145"/>
    </source>
</evidence>
<comment type="catalytic activity">
    <reaction evidence="14">
        <text>Release of a C-terminal amino acid, but little or no action with -Asp, -Glu, -Arg, -Lys or -Pro.</text>
        <dbReference type="EC" id="3.4.17.1"/>
    </reaction>
</comment>
<keyword evidence="6" id="KW-0645">Protease</keyword>
<dbReference type="Gene3D" id="3.40.630.10">
    <property type="entry name" value="Zn peptidases"/>
    <property type="match status" value="1"/>
</dbReference>
<dbReference type="Pfam" id="PF02244">
    <property type="entry name" value="Propep_M14"/>
    <property type="match status" value="1"/>
</dbReference>
<dbReference type="InterPro" id="IPR034248">
    <property type="entry name" value="CPA_M14_CPD"/>
</dbReference>
<organism evidence="19 20">
    <name type="scientific">Trogon melanurus</name>
    <name type="common">Black-tailed trogon</name>
    <dbReference type="NCBI Taxonomy" id="56311"/>
    <lineage>
        <taxon>Eukaryota</taxon>
        <taxon>Metazoa</taxon>
        <taxon>Chordata</taxon>
        <taxon>Craniata</taxon>
        <taxon>Vertebrata</taxon>
        <taxon>Euteleostomi</taxon>
        <taxon>Archelosauria</taxon>
        <taxon>Archosauria</taxon>
        <taxon>Dinosauria</taxon>
        <taxon>Saurischia</taxon>
        <taxon>Theropoda</taxon>
        <taxon>Coelurosauria</taxon>
        <taxon>Aves</taxon>
        <taxon>Neognathae</taxon>
        <taxon>Neoaves</taxon>
        <taxon>Telluraves</taxon>
        <taxon>Coraciimorphae</taxon>
        <taxon>Trogoniformes</taxon>
        <taxon>Trogonidae</taxon>
        <taxon>Trogon</taxon>
    </lineage>
</organism>
<proteinExistence type="inferred from homology"/>
<evidence type="ECO:0000256" key="15">
    <source>
        <dbReference type="ARBA" id="ARBA00039144"/>
    </source>
</evidence>
<dbReference type="EC" id="3.4.17.1" evidence="15"/>
<keyword evidence="9" id="KW-0378">Hydrolase</keyword>
<dbReference type="GO" id="GO:0006508">
    <property type="term" value="P:proteolysis"/>
    <property type="evidence" value="ECO:0007669"/>
    <property type="project" value="UniProtKB-KW"/>
</dbReference>
<protein>
    <recommendedName>
        <fullName evidence="16">Carboxypeptidase A1</fullName>
        <ecNumber evidence="15">3.4.17.1</ecNumber>
    </recommendedName>
</protein>
<keyword evidence="20" id="KW-1185">Reference proteome</keyword>
<keyword evidence="5 19" id="KW-0121">Carboxypeptidase</keyword>
<evidence type="ECO:0000256" key="8">
    <source>
        <dbReference type="ARBA" id="ARBA00022729"/>
    </source>
</evidence>
<dbReference type="AlphaFoldDB" id="A0A7L0EL20"/>
<keyword evidence="8" id="KW-0732">Signal</keyword>
<keyword evidence="11" id="KW-0482">Metalloprotease</keyword>
<dbReference type="InterPro" id="IPR057247">
    <property type="entry name" value="CARBOXYPEPT_ZN_2"/>
</dbReference>
<evidence type="ECO:0000256" key="4">
    <source>
        <dbReference type="ARBA" id="ARBA00022525"/>
    </source>
</evidence>
<dbReference type="GO" id="GO:0008270">
    <property type="term" value="F:zinc ion binding"/>
    <property type="evidence" value="ECO:0007669"/>
    <property type="project" value="InterPro"/>
</dbReference>
<dbReference type="PRINTS" id="PR00765">
    <property type="entry name" value="CRBOXYPTASEA"/>
</dbReference>
<dbReference type="CDD" id="cd03870">
    <property type="entry name" value="M14_CPA"/>
    <property type="match status" value="1"/>
</dbReference>
<dbReference type="Proteomes" id="UP000550660">
    <property type="component" value="Unassembled WGS sequence"/>
</dbReference>
<dbReference type="OrthoDB" id="3626597at2759"/>
<feature type="non-terminal residue" evidence="19">
    <location>
        <position position="1"/>
    </location>
</feature>
<dbReference type="SUPFAM" id="SSF54897">
    <property type="entry name" value="Protease propeptides/inhibitors"/>
    <property type="match status" value="1"/>
</dbReference>
<evidence type="ECO:0000256" key="2">
    <source>
        <dbReference type="ARBA" id="ARBA00004613"/>
    </source>
</evidence>
<feature type="active site" description="Proton donor/acceptor" evidence="17">
    <location>
        <position position="336"/>
    </location>
</feature>
<keyword evidence="10" id="KW-0862">Zinc</keyword>
<dbReference type="GO" id="GO:0004181">
    <property type="term" value="F:metallocarboxypeptidase activity"/>
    <property type="evidence" value="ECO:0007669"/>
    <property type="project" value="UniProtKB-EC"/>
</dbReference>
<evidence type="ECO:0000256" key="3">
    <source>
        <dbReference type="ARBA" id="ARBA00005988"/>
    </source>
</evidence>
<dbReference type="InterPro" id="IPR003146">
    <property type="entry name" value="M14A_act_pep"/>
</dbReference>
<dbReference type="PROSITE" id="PS00132">
    <property type="entry name" value="CARBOXYPEPT_ZN_1"/>
    <property type="match status" value="1"/>
</dbReference>
<comment type="similarity">
    <text evidence="3 17">Belongs to the peptidase M14 family.</text>
</comment>
<reference evidence="19 20" key="1">
    <citation type="submission" date="2019-09" db="EMBL/GenBank/DDBJ databases">
        <title>Bird 10,000 Genomes (B10K) Project - Family phase.</title>
        <authorList>
            <person name="Zhang G."/>
        </authorList>
    </citation>
    <scope>NUCLEOTIDE SEQUENCE [LARGE SCALE GENOMIC DNA]</scope>
    <source>
        <strain evidence="19">B10K-DU-007-40</strain>
        <tissue evidence="19">Mixed tissue sample</tissue>
    </source>
</reference>
<comment type="caution">
    <text evidence="19">The sequence shown here is derived from an EMBL/GenBank/DDBJ whole genome shotgun (WGS) entry which is preliminary data.</text>
</comment>